<evidence type="ECO:0000313" key="1">
    <source>
        <dbReference type="EMBL" id="MFD1609532.1"/>
    </source>
</evidence>
<dbReference type="RefSeq" id="WP_379598952.1">
    <property type="nucleotide sequence ID" value="NZ_JBHUDE010000159.1"/>
</dbReference>
<dbReference type="Proteomes" id="UP001597221">
    <property type="component" value="Unassembled WGS sequence"/>
</dbReference>
<keyword evidence="2" id="KW-1185">Reference proteome</keyword>
<protein>
    <submittedName>
        <fullName evidence="1">Uncharacterized protein</fullName>
    </submittedName>
</protein>
<name>A0ABW4HWK3_9BACI</name>
<accession>A0ABW4HWK3</accession>
<evidence type="ECO:0000313" key="2">
    <source>
        <dbReference type="Proteomes" id="UP001597221"/>
    </source>
</evidence>
<comment type="caution">
    <text evidence="1">The sequence shown here is derived from an EMBL/GenBank/DDBJ whole genome shotgun (WGS) entry which is preliminary data.</text>
</comment>
<gene>
    <name evidence="1" type="ORF">ACFSBH_18090</name>
</gene>
<sequence length="57" mass="6630">MFRRTKRSAKKSVVPNQSFSEKLEENVSFFTNLYEQSTDVVFHSVSIGNRQATIIYI</sequence>
<proteinExistence type="predicted"/>
<organism evidence="1 2">
    <name type="scientific">Oceanobacillus luteolus</name>
    <dbReference type="NCBI Taxonomy" id="1274358"/>
    <lineage>
        <taxon>Bacteria</taxon>
        <taxon>Bacillati</taxon>
        <taxon>Bacillota</taxon>
        <taxon>Bacilli</taxon>
        <taxon>Bacillales</taxon>
        <taxon>Bacillaceae</taxon>
        <taxon>Oceanobacillus</taxon>
    </lineage>
</organism>
<dbReference type="EMBL" id="JBHUDE010000159">
    <property type="protein sequence ID" value="MFD1609532.1"/>
    <property type="molecule type" value="Genomic_DNA"/>
</dbReference>
<reference evidence="2" key="1">
    <citation type="journal article" date="2019" name="Int. J. Syst. Evol. Microbiol.">
        <title>The Global Catalogue of Microorganisms (GCM) 10K type strain sequencing project: providing services to taxonomists for standard genome sequencing and annotation.</title>
        <authorList>
            <consortium name="The Broad Institute Genomics Platform"/>
            <consortium name="The Broad Institute Genome Sequencing Center for Infectious Disease"/>
            <person name="Wu L."/>
            <person name="Ma J."/>
        </authorList>
    </citation>
    <scope>NUCLEOTIDE SEQUENCE [LARGE SCALE GENOMIC DNA]</scope>
    <source>
        <strain evidence="2">CGMCC 1.12376</strain>
    </source>
</reference>